<feature type="region of interest" description="Disordered" evidence="1">
    <location>
        <begin position="106"/>
        <end position="132"/>
    </location>
</feature>
<dbReference type="Proteomes" id="UP000886687">
    <property type="component" value="Unassembled WGS sequence"/>
</dbReference>
<sequence>MPKLTLSFKGRVIDVFHLETDSTKIGRDPDCAIAIDSLAIAPVQATITESGDVYRLEAQDEAFPVLVNHAKTEEINLHHGDVIQIGKHTLTFAEDVMELGADLTLSPAAADEQPQAETEDESEENEEASSSVLQIVNGDNFGRIISLHRHMTRIGHTGGDCAMIARREEGYYISFLEGINPPTVNKQPLADQGQLLNDGDLIEVGGTQMQFHA</sequence>
<comment type="caution">
    <text evidence="3">The sequence shown here is derived from an EMBL/GenBank/DDBJ whole genome shotgun (WGS) entry which is preliminary data.</text>
</comment>
<feature type="domain" description="FHA" evidence="2">
    <location>
        <begin position="23"/>
        <end position="86"/>
    </location>
</feature>
<dbReference type="InterPro" id="IPR000253">
    <property type="entry name" value="FHA_dom"/>
</dbReference>
<organism evidence="3 4">
    <name type="scientific">Candidatus Thiodiazotropha lotti</name>
    <dbReference type="NCBI Taxonomy" id="2792787"/>
    <lineage>
        <taxon>Bacteria</taxon>
        <taxon>Pseudomonadati</taxon>
        <taxon>Pseudomonadota</taxon>
        <taxon>Gammaproteobacteria</taxon>
        <taxon>Chromatiales</taxon>
        <taxon>Sedimenticolaceae</taxon>
        <taxon>Candidatus Thiodiazotropha</taxon>
    </lineage>
</organism>
<gene>
    <name evidence="3" type="ORF">JAZ04_06290</name>
</gene>
<dbReference type="AlphaFoldDB" id="A0A9E4K3B1"/>
<protein>
    <submittedName>
        <fullName evidence="3">FHA domain-containing protein</fullName>
    </submittedName>
</protein>
<evidence type="ECO:0000256" key="1">
    <source>
        <dbReference type="SAM" id="MobiDB-lite"/>
    </source>
</evidence>
<dbReference type="SUPFAM" id="SSF49879">
    <property type="entry name" value="SMAD/FHA domain"/>
    <property type="match status" value="2"/>
</dbReference>
<dbReference type="Pfam" id="PF00498">
    <property type="entry name" value="FHA"/>
    <property type="match status" value="1"/>
</dbReference>
<reference evidence="3" key="1">
    <citation type="journal article" date="2021" name="Proc. Natl. Acad. Sci. U.S.A.">
        <title>Global biogeography of chemosynthetic symbionts reveals both localized and globally distributed symbiont groups. .</title>
        <authorList>
            <person name="Osvatic J.T."/>
            <person name="Wilkins L.G.E."/>
            <person name="Leibrecht L."/>
            <person name="Leray M."/>
            <person name="Zauner S."/>
            <person name="Polzin J."/>
            <person name="Camacho Y."/>
            <person name="Gros O."/>
            <person name="van Gils J.A."/>
            <person name="Eisen J.A."/>
            <person name="Petersen J.M."/>
            <person name="Yuen B."/>
        </authorList>
    </citation>
    <scope>NUCLEOTIDE SEQUENCE</scope>
    <source>
        <strain evidence="3">MAGL173</strain>
    </source>
</reference>
<feature type="compositionally biased region" description="Acidic residues" evidence="1">
    <location>
        <begin position="117"/>
        <end position="127"/>
    </location>
</feature>
<evidence type="ECO:0000313" key="4">
    <source>
        <dbReference type="Proteomes" id="UP000886687"/>
    </source>
</evidence>
<name>A0A9E4K3B1_9GAMM</name>
<dbReference type="CDD" id="cd00060">
    <property type="entry name" value="FHA"/>
    <property type="match status" value="2"/>
</dbReference>
<dbReference type="InterPro" id="IPR008984">
    <property type="entry name" value="SMAD_FHA_dom_sf"/>
</dbReference>
<dbReference type="EMBL" id="JAEPDI010000003">
    <property type="protein sequence ID" value="MCG7938452.1"/>
    <property type="molecule type" value="Genomic_DNA"/>
</dbReference>
<evidence type="ECO:0000259" key="2">
    <source>
        <dbReference type="Pfam" id="PF00498"/>
    </source>
</evidence>
<proteinExistence type="predicted"/>
<dbReference type="Gene3D" id="2.60.200.20">
    <property type="match status" value="2"/>
</dbReference>
<evidence type="ECO:0000313" key="3">
    <source>
        <dbReference type="EMBL" id="MCG7938452.1"/>
    </source>
</evidence>
<accession>A0A9E4K3B1</accession>